<organism evidence="1 2">
    <name type="scientific">Mycobacterium phage Indlulamithi</name>
    <dbReference type="NCBI Taxonomy" id="2656582"/>
    <lineage>
        <taxon>Viruses</taxon>
        <taxon>Duplodnaviria</taxon>
        <taxon>Heunggongvirae</taxon>
        <taxon>Uroviricota</taxon>
        <taxon>Caudoviricetes</taxon>
        <taxon>Indlulamithivirus</taxon>
        <taxon>Indlulamithivirus indlulamithi</taxon>
    </lineage>
</organism>
<dbReference type="InterPro" id="IPR041855">
    <property type="entry name" value="Lysin_B_C_ter"/>
</dbReference>
<gene>
    <name evidence="1" type="primary">36</name>
    <name evidence="1" type="ORF">PBI_INDLULAMITHI_36</name>
</gene>
<keyword evidence="2" id="KW-1185">Reference proteome</keyword>
<sequence>MSLWDVVAKLDGKEFVKRQIYNMAGTSANWDTPTDPTNVVASAADPRYYDRQGIWYPAKAVPMGPSVDQGTAEHLRLLRLKPPRKRWVGVYYSQSGIVAYEVYEAIKGSDLDETLDAMLIFGPPCRAKGVARGNEYAGWEMPHPNSRGIADRHFPADEKRVYDFVRRGDMYAEVDDSDAGEDMTMVFNVVQDPKALVAGTDSALEQVTEIFTSPLKEIPSAAKAIWNGLTFLTAKNPQGQVVPTYPHISYDPQPAIRLVNEIGEKWAA</sequence>
<dbReference type="Gene3D" id="1.10.10.1120">
    <property type="entry name" value="Lysin B, C-terminal linker domain"/>
    <property type="match status" value="1"/>
</dbReference>
<dbReference type="KEGG" id="vg:55624475"/>
<dbReference type="EMBL" id="MN585993">
    <property type="protein sequence ID" value="QGJ90077.1"/>
    <property type="molecule type" value="Genomic_DNA"/>
</dbReference>
<evidence type="ECO:0000313" key="2">
    <source>
        <dbReference type="Proteomes" id="UP000423609"/>
    </source>
</evidence>
<protein>
    <submittedName>
        <fullName evidence="1">Lysin B</fullName>
    </submittedName>
</protein>
<name>A0A649VCM4_9CAUD</name>
<reference evidence="1 2" key="1">
    <citation type="submission" date="2019-10" db="EMBL/GenBank/DDBJ databases">
        <authorList>
            <person name="Garlena R.A."/>
            <person name="Russell D.A."/>
            <person name="Pope W.H."/>
            <person name="Jacobs-Sera D."/>
            <person name="Hatfull G.F."/>
        </authorList>
    </citation>
    <scope>NUCLEOTIDE SEQUENCE [LARGE SCALE GENOMIC DNA]</scope>
</reference>
<accession>A0A649VCM4</accession>
<dbReference type="Proteomes" id="UP000423609">
    <property type="component" value="Segment"/>
</dbReference>
<dbReference type="GeneID" id="55624475"/>
<evidence type="ECO:0000313" key="1">
    <source>
        <dbReference type="EMBL" id="QGJ90077.1"/>
    </source>
</evidence>
<dbReference type="InterPro" id="IPR029058">
    <property type="entry name" value="AB_hydrolase_fold"/>
</dbReference>
<dbReference type="Gene3D" id="3.40.50.1820">
    <property type="entry name" value="alpha/beta hydrolase"/>
    <property type="match status" value="1"/>
</dbReference>
<dbReference type="RefSeq" id="YP_009853788.1">
    <property type="nucleotide sequence ID" value="NC_048824.1"/>
</dbReference>
<proteinExistence type="predicted"/>